<feature type="transmembrane region" description="Helical" evidence="6">
    <location>
        <begin position="73"/>
        <end position="94"/>
    </location>
</feature>
<keyword evidence="2" id="KW-1003">Cell membrane</keyword>
<sequence length="180" mass="20244">MRSSLVALLCFLPILFVSVVDSQADLPAENELRDDTPKKRQPFPWYSDPNEVETSPILPDTDAPVRFLTLGRVFAVIFVLILSLVIVYLLGTLLKRNMFRAQSVLGAQGSFRVIGHLYLNPKQVLYLVEVANRVLVISATENSISTLSEITDAEIVESLRTEFSAHDFQGTNFIQYLKRT</sequence>
<proteinExistence type="predicted"/>
<evidence type="ECO:0000256" key="6">
    <source>
        <dbReference type="SAM" id="Phobius"/>
    </source>
</evidence>
<name>A0A382RX36_9ZZZZ</name>
<dbReference type="GO" id="GO:0044781">
    <property type="term" value="P:bacterial-type flagellum organization"/>
    <property type="evidence" value="ECO:0007669"/>
    <property type="project" value="InterPro"/>
</dbReference>
<dbReference type="GO" id="GO:0016020">
    <property type="term" value="C:membrane"/>
    <property type="evidence" value="ECO:0007669"/>
    <property type="project" value="InterPro"/>
</dbReference>
<dbReference type="AlphaFoldDB" id="A0A382RX36"/>
<evidence type="ECO:0000256" key="2">
    <source>
        <dbReference type="ARBA" id="ARBA00022475"/>
    </source>
</evidence>
<protein>
    <recommendedName>
        <fullName evidence="8">Flagellar protein</fullName>
    </recommendedName>
</protein>
<evidence type="ECO:0000256" key="3">
    <source>
        <dbReference type="ARBA" id="ARBA00022692"/>
    </source>
</evidence>
<dbReference type="InterPro" id="IPR022781">
    <property type="entry name" value="Flagellar_biosynth_FliO"/>
</dbReference>
<evidence type="ECO:0000313" key="7">
    <source>
        <dbReference type="EMBL" id="SVD02226.1"/>
    </source>
</evidence>
<gene>
    <name evidence="7" type="ORF">METZ01_LOCUS355080</name>
</gene>
<keyword evidence="4 6" id="KW-1133">Transmembrane helix</keyword>
<dbReference type="EMBL" id="UINC01124820">
    <property type="protein sequence ID" value="SVD02226.1"/>
    <property type="molecule type" value="Genomic_DNA"/>
</dbReference>
<keyword evidence="5 6" id="KW-0472">Membrane</keyword>
<accession>A0A382RX36</accession>
<comment type="subcellular location">
    <subcellularLocation>
        <location evidence="1">Cell membrane</location>
    </subcellularLocation>
</comment>
<evidence type="ECO:0000256" key="4">
    <source>
        <dbReference type="ARBA" id="ARBA00022989"/>
    </source>
</evidence>
<dbReference type="Pfam" id="PF04347">
    <property type="entry name" value="FliO"/>
    <property type="match status" value="1"/>
</dbReference>
<evidence type="ECO:0000256" key="1">
    <source>
        <dbReference type="ARBA" id="ARBA00004236"/>
    </source>
</evidence>
<evidence type="ECO:0000256" key="5">
    <source>
        <dbReference type="ARBA" id="ARBA00023136"/>
    </source>
</evidence>
<evidence type="ECO:0008006" key="8">
    <source>
        <dbReference type="Google" id="ProtNLM"/>
    </source>
</evidence>
<keyword evidence="3 6" id="KW-0812">Transmembrane</keyword>
<reference evidence="7" key="1">
    <citation type="submission" date="2018-05" db="EMBL/GenBank/DDBJ databases">
        <authorList>
            <person name="Lanie J.A."/>
            <person name="Ng W.-L."/>
            <person name="Kazmierczak K.M."/>
            <person name="Andrzejewski T.M."/>
            <person name="Davidsen T.M."/>
            <person name="Wayne K.J."/>
            <person name="Tettelin H."/>
            <person name="Glass J.I."/>
            <person name="Rusch D."/>
            <person name="Podicherti R."/>
            <person name="Tsui H.-C.T."/>
            <person name="Winkler M.E."/>
        </authorList>
    </citation>
    <scope>NUCLEOTIDE SEQUENCE</scope>
</reference>
<feature type="non-terminal residue" evidence="7">
    <location>
        <position position="180"/>
    </location>
</feature>
<organism evidence="7">
    <name type="scientific">marine metagenome</name>
    <dbReference type="NCBI Taxonomy" id="408172"/>
    <lineage>
        <taxon>unclassified sequences</taxon>
        <taxon>metagenomes</taxon>
        <taxon>ecological metagenomes</taxon>
    </lineage>
</organism>